<evidence type="ECO:0000256" key="10">
    <source>
        <dbReference type="ARBA" id="ARBA00023128"/>
    </source>
</evidence>
<evidence type="ECO:0000256" key="6">
    <source>
        <dbReference type="ARBA" id="ARBA00022801"/>
    </source>
</evidence>
<keyword evidence="7" id="KW-0347">Helicase</keyword>
<sequence length="759" mass="84766">MLRGLRIRHSCFSSLASCQRFQIPYKSLNPQVVGKKDFKRRNVGSPHYRQTPVITAGEAGILGPALDIFAKSEDEPADFVKQRIRRGFYELLSREYTAFKKEEGKREDVETKPTQWDGDQILRVLRNLLLTSTLRNMAVYLQPLAQSDEDVVKLGQEWVDKVTSYEYQSAQPVPTLHSYAEFKDLVNDEDNAIYPSHKVFEQAFEHIKSAPNRFAKDAGKLISKAFIQYLEKGRKPQTKAFDLSNPAMWFPEARAMNRKVIIHVGPTNSGKTYNALEAFKKSKRGYYAGPLRLLAKEVYERMLDSKRPCNLVTGEEIVEQIDPETGLKSGITSGTVEMMDFQHDLDVVVLDEIQMIGDLERGWAWTLALLGVRAKEIHVCGDEAAAEVVQKICAETGDEVEVKKYQRLSPLKKSGKPINLSQVKKGDCVVAFSKKQLFQYKAIIEKSPKFKGKKCAVIYGSLPAEIRTQQARLFNDPDSDYDVLVASDAVGMGLNLAIKRVIFTTVSKYDGTNIVLVPRAQIKQIAGRAGRFKVPGVDNSASDNDETAGVATALSKPDLDYIGTCMSKSSPPITKAMLIPPDYLIKEYALEKGPNTPLSSILEHLVLRSSLGESYTLSKMSVFIEIAKLIDQYPDLSLDTKLTLCKAPVNLGTPLMKSTFEQICLAIARGRSISLLDIPESGIYYLQMSTLPTGAPSNAYEALHRVINMYIWLAYRFPGILLDIKGAQQLNELCKARIGKSLDKAVSKPPQNDRSKLRA</sequence>
<dbReference type="PROSITE" id="PS51192">
    <property type="entry name" value="HELICASE_ATP_BIND_1"/>
    <property type="match status" value="1"/>
</dbReference>
<dbReference type="Gene3D" id="3.40.50.300">
    <property type="entry name" value="P-loop containing nucleotide triphosphate hydrolases"/>
    <property type="match status" value="2"/>
</dbReference>
<evidence type="ECO:0000256" key="2">
    <source>
        <dbReference type="ARBA" id="ARBA00001946"/>
    </source>
</evidence>
<dbReference type="PhylomeDB" id="A0A060TD10"/>
<evidence type="ECO:0000256" key="8">
    <source>
        <dbReference type="ARBA" id="ARBA00022840"/>
    </source>
</evidence>
<dbReference type="CDD" id="cd18805">
    <property type="entry name" value="SF2_C_suv3"/>
    <property type="match status" value="1"/>
</dbReference>
<dbReference type="Pfam" id="PF12513">
    <property type="entry name" value="SUV3_C"/>
    <property type="match status" value="1"/>
</dbReference>
<dbReference type="SUPFAM" id="SSF52540">
    <property type="entry name" value="P-loop containing nucleoside triphosphate hydrolases"/>
    <property type="match status" value="1"/>
</dbReference>
<dbReference type="GO" id="GO:0016787">
    <property type="term" value="F:hydrolase activity"/>
    <property type="evidence" value="ECO:0007669"/>
    <property type="project" value="UniProtKB-KW"/>
</dbReference>
<evidence type="ECO:0000256" key="1">
    <source>
        <dbReference type="ARBA" id="ARBA00001936"/>
    </source>
</evidence>
<keyword evidence="5" id="KW-0547">Nucleotide-binding</keyword>
<dbReference type="FunFam" id="3.40.50.300:FF:000269">
    <property type="entry name" value="ATP-dependent RNA helicase SUPV3L1, mitochondrial"/>
    <property type="match status" value="1"/>
</dbReference>
<dbReference type="InterPro" id="IPR050699">
    <property type="entry name" value="RNA-DNA_Helicase"/>
</dbReference>
<dbReference type="InterPro" id="IPR055206">
    <property type="entry name" value="DEXQc_SUV3"/>
</dbReference>
<dbReference type="EC" id="3.6.4.13" evidence="4"/>
<dbReference type="CDD" id="cd17913">
    <property type="entry name" value="DEXQc_Suv3"/>
    <property type="match status" value="1"/>
</dbReference>
<dbReference type="Pfam" id="PF18147">
    <property type="entry name" value="Suv3_C_1"/>
    <property type="match status" value="1"/>
</dbReference>
<name>A0A060TD10_BLAAD</name>
<dbReference type="GO" id="GO:0000965">
    <property type="term" value="P:mitochondrial RNA 3'-end processing"/>
    <property type="evidence" value="ECO:0007669"/>
    <property type="project" value="TreeGrafter"/>
</dbReference>
<comment type="catalytic activity">
    <reaction evidence="11">
        <text>ATP + H2O = ADP + phosphate + H(+)</text>
        <dbReference type="Rhea" id="RHEA:13065"/>
        <dbReference type="ChEBI" id="CHEBI:15377"/>
        <dbReference type="ChEBI" id="CHEBI:15378"/>
        <dbReference type="ChEBI" id="CHEBI:30616"/>
        <dbReference type="ChEBI" id="CHEBI:43474"/>
        <dbReference type="ChEBI" id="CHEBI:456216"/>
        <dbReference type="EC" id="3.6.4.13"/>
    </reaction>
</comment>
<evidence type="ECO:0000256" key="9">
    <source>
        <dbReference type="ARBA" id="ARBA00022946"/>
    </source>
</evidence>
<dbReference type="SMART" id="SM00490">
    <property type="entry name" value="HELICc"/>
    <property type="match status" value="1"/>
</dbReference>
<dbReference type="EMBL" id="HG937694">
    <property type="protein sequence ID" value="CDP38990.1"/>
    <property type="molecule type" value="Genomic_DNA"/>
</dbReference>
<accession>A0A060TD10</accession>
<keyword evidence="8" id="KW-0067">ATP-binding</keyword>
<comment type="cofactor">
    <cofactor evidence="2">
        <name>Mg(2+)</name>
        <dbReference type="ChEBI" id="CHEBI:18420"/>
    </cofactor>
</comment>
<keyword evidence="6" id="KW-0378">Hydrolase</keyword>
<organism evidence="14">
    <name type="scientific">Blastobotrys adeninivorans</name>
    <name type="common">Yeast</name>
    <name type="synonym">Arxula adeninivorans</name>
    <dbReference type="NCBI Taxonomy" id="409370"/>
    <lineage>
        <taxon>Eukaryota</taxon>
        <taxon>Fungi</taxon>
        <taxon>Dikarya</taxon>
        <taxon>Ascomycota</taxon>
        <taxon>Saccharomycotina</taxon>
        <taxon>Dipodascomycetes</taxon>
        <taxon>Dipodascales</taxon>
        <taxon>Trichomonascaceae</taxon>
        <taxon>Blastobotrys</taxon>
    </lineage>
</organism>
<keyword evidence="9" id="KW-0809">Transit peptide</keyword>
<dbReference type="GO" id="GO:0045025">
    <property type="term" value="C:mitochondrial degradosome"/>
    <property type="evidence" value="ECO:0007669"/>
    <property type="project" value="TreeGrafter"/>
</dbReference>
<dbReference type="GO" id="GO:0005524">
    <property type="term" value="F:ATP binding"/>
    <property type="evidence" value="ECO:0007669"/>
    <property type="project" value="UniProtKB-KW"/>
</dbReference>
<proteinExistence type="predicted"/>
<dbReference type="Pfam" id="PF22527">
    <property type="entry name" value="DEXQc_Suv3"/>
    <property type="match status" value="1"/>
</dbReference>
<dbReference type="InterPro" id="IPR001650">
    <property type="entry name" value="Helicase_C-like"/>
</dbReference>
<gene>
    <name evidence="14" type="ORF">GNLVRS02_ARAD1D47212g</name>
</gene>
<reference evidence="14" key="1">
    <citation type="submission" date="2014-02" db="EMBL/GenBank/DDBJ databases">
        <authorList>
            <person name="Genoscope - CEA"/>
        </authorList>
    </citation>
    <scope>NUCLEOTIDE SEQUENCE</scope>
    <source>
        <strain evidence="14">LS3</strain>
    </source>
</reference>
<dbReference type="PROSITE" id="PS51194">
    <property type="entry name" value="HELICASE_CTER"/>
    <property type="match status" value="1"/>
</dbReference>
<dbReference type="GO" id="GO:0005759">
    <property type="term" value="C:mitochondrial matrix"/>
    <property type="evidence" value="ECO:0007669"/>
    <property type="project" value="UniProtKB-SubCell"/>
</dbReference>
<comment type="subcellular location">
    <subcellularLocation>
        <location evidence="3">Mitochondrion matrix</location>
    </subcellularLocation>
</comment>
<feature type="domain" description="Helicase ATP-binding" evidence="12">
    <location>
        <begin position="252"/>
        <end position="369"/>
    </location>
</feature>
<dbReference type="AlphaFoldDB" id="A0A060TD10"/>
<evidence type="ECO:0000259" key="13">
    <source>
        <dbReference type="PROSITE" id="PS51194"/>
    </source>
</evidence>
<dbReference type="PANTHER" id="PTHR12131">
    <property type="entry name" value="ATP-DEPENDENT RNA AND DNA HELICASE"/>
    <property type="match status" value="1"/>
</dbReference>
<dbReference type="Pfam" id="PF00271">
    <property type="entry name" value="Helicase_C"/>
    <property type="match status" value="1"/>
</dbReference>
<evidence type="ECO:0000259" key="12">
    <source>
        <dbReference type="PROSITE" id="PS51192"/>
    </source>
</evidence>
<dbReference type="Gene3D" id="1.20.272.40">
    <property type="match status" value="1"/>
</dbReference>
<reference evidence="14" key="2">
    <citation type="submission" date="2014-06" db="EMBL/GenBank/DDBJ databases">
        <title>The complete genome of Blastobotrys (Arxula) adeninivorans LS3 - a yeast of biotechnological interest.</title>
        <authorList>
            <person name="Kunze G."/>
            <person name="Gaillardin C."/>
            <person name="Czernicka M."/>
            <person name="Durrens P."/>
            <person name="Martin T."/>
            <person name="Boer E."/>
            <person name="Gabaldon T."/>
            <person name="Cruz J."/>
            <person name="Talla E."/>
            <person name="Marck C."/>
            <person name="Goffeau A."/>
            <person name="Barbe V."/>
            <person name="Baret P."/>
            <person name="Baronian K."/>
            <person name="Beier S."/>
            <person name="Bleykasten C."/>
            <person name="Bode R."/>
            <person name="Casaregola S."/>
            <person name="Despons L."/>
            <person name="Fairhead C."/>
            <person name="Giersberg M."/>
            <person name="Gierski P."/>
            <person name="Hahnel U."/>
            <person name="Hartmann A."/>
            <person name="Jankowska D."/>
            <person name="Jubin C."/>
            <person name="Jung P."/>
            <person name="Lafontaine I."/>
            <person name="Leh-Louis V."/>
            <person name="Lemaire M."/>
            <person name="Marcet-Houben M."/>
            <person name="Mascher M."/>
            <person name="Morel G."/>
            <person name="Richard G.-F."/>
            <person name="Riechen J."/>
            <person name="Sacerdot C."/>
            <person name="Sarkar A."/>
            <person name="Savel G."/>
            <person name="Schacherer J."/>
            <person name="Sherman D."/>
            <person name="Straub M.-L."/>
            <person name="Stein N."/>
            <person name="Thierry A."/>
            <person name="Trautwein-Schult A."/>
            <person name="Westhof E."/>
            <person name="Worch S."/>
            <person name="Dujon B."/>
            <person name="Souciet J.-L."/>
            <person name="Wincker P."/>
            <person name="Scholz U."/>
            <person name="Neuveglise N."/>
        </authorList>
    </citation>
    <scope>NUCLEOTIDE SEQUENCE</scope>
    <source>
        <strain evidence="14">LS3</strain>
    </source>
</reference>
<dbReference type="PANTHER" id="PTHR12131:SF1">
    <property type="entry name" value="ATP-DEPENDENT RNA HELICASE SUPV3L1, MITOCHONDRIAL-RELATED"/>
    <property type="match status" value="1"/>
</dbReference>
<protein>
    <recommendedName>
        <fullName evidence="4">RNA helicase</fullName>
        <ecNumber evidence="4">3.6.4.13</ecNumber>
    </recommendedName>
</protein>
<evidence type="ECO:0000256" key="4">
    <source>
        <dbReference type="ARBA" id="ARBA00012552"/>
    </source>
</evidence>
<evidence type="ECO:0000313" key="14">
    <source>
        <dbReference type="EMBL" id="CDP38990.1"/>
    </source>
</evidence>
<evidence type="ECO:0000256" key="11">
    <source>
        <dbReference type="ARBA" id="ARBA00047984"/>
    </source>
</evidence>
<dbReference type="InterPro" id="IPR022192">
    <property type="entry name" value="SUV3_C"/>
</dbReference>
<dbReference type="GO" id="GO:0003724">
    <property type="term" value="F:RNA helicase activity"/>
    <property type="evidence" value="ECO:0007669"/>
    <property type="project" value="UniProtKB-EC"/>
</dbReference>
<evidence type="ECO:0000256" key="5">
    <source>
        <dbReference type="ARBA" id="ARBA00022741"/>
    </source>
</evidence>
<evidence type="ECO:0000256" key="7">
    <source>
        <dbReference type="ARBA" id="ARBA00022806"/>
    </source>
</evidence>
<dbReference type="FunFam" id="3.40.50.300:FF:000957">
    <property type="entry name" value="ATP-dependent RNA helicase SUV3L, mitochondrial"/>
    <property type="match status" value="1"/>
</dbReference>
<dbReference type="Gene3D" id="1.20.58.1080">
    <property type="match status" value="1"/>
</dbReference>
<dbReference type="InterPro" id="IPR041082">
    <property type="entry name" value="Suv3_C_1"/>
</dbReference>
<evidence type="ECO:0000256" key="3">
    <source>
        <dbReference type="ARBA" id="ARBA00004305"/>
    </source>
</evidence>
<dbReference type="SMART" id="SM00487">
    <property type="entry name" value="DEXDc"/>
    <property type="match status" value="1"/>
</dbReference>
<keyword evidence="10" id="KW-0496">Mitochondrion</keyword>
<dbReference type="InterPro" id="IPR014001">
    <property type="entry name" value="Helicase_ATP-bd"/>
</dbReference>
<comment type="cofactor">
    <cofactor evidence="1">
        <name>Mn(2+)</name>
        <dbReference type="ChEBI" id="CHEBI:29035"/>
    </cofactor>
</comment>
<dbReference type="InterPro" id="IPR027417">
    <property type="entry name" value="P-loop_NTPase"/>
</dbReference>
<dbReference type="InterPro" id="IPR044774">
    <property type="entry name" value="Suv3_DEXQc"/>
</dbReference>
<feature type="domain" description="Helicase C-terminal" evidence="13">
    <location>
        <begin position="403"/>
        <end position="578"/>
    </location>
</feature>